<accession>A0AAW3ZPD1</accession>
<evidence type="ECO:0000259" key="7">
    <source>
        <dbReference type="Pfam" id="PF21981"/>
    </source>
</evidence>
<dbReference type="PANTHER" id="PTHR33602">
    <property type="entry name" value="REGULATORY PROTEIN RECX FAMILY PROTEIN"/>
    <property type="match status" value="1"/>
</dbReference>
<dbReference type="Pfam" id="PF21982">
    <property type="entry name" value="RecX_HTH1"/>
    <property type="match status" value="1"/>
</dbReference>
<feature type="domain" description="RecX third three-helical" evidence="7">
    <location>
        <begin position="110"/>
        <end position="149"/>
    </location>
</feature>
<feature type="domain" description="RecX first three-helical" evidence="8">
    <location>
        <begin position="13"/>
        <end position="52"/>
    </location>
</feature>
<evidence type="ECO:0000259" key="6">
    <source>
        <dbReference type="Pfam" id="PF02631"/>
    </source>
</evidence>
<dbReference type="InterPro" id="IPR053924">
    <property type="entry name" value="RecX_HTH_2nd"/>
</dbReference>
<dbReference type="EMBL" id="JACYTR010000049">
    <property type="protein sequence ID" value="MBD8527375.1"/>
    <property type="molecule type" value="Genomic_DNA"/>
</dbReference>
<keyword evidence="4 5" id="KW-0963">Cytoplasm</keyword>
<feature type="domain" description="RecX second three-helical" evidence="6">
    <location>
        <begin position="59"/>
        <end position="99"/>
    </location>
</feature>
<dbReference type="Proteomes" id="UP000613768">
    <property type="component" value="Unassembled WGS sequence"/>
</dbReference>
<dbReference type="GO" id="GO:0006282">
    <property type="term" value="P:regulation of DNA repair"/>
    <property type="evidence" value="ECO:0007669"/>
    <property type="project" value="UniProtKB-UniRule"/>
</dbReference>
<name>A0AAW3ZPD1_9GAMM</name>
<dbReference type="InterPro" id="IPR053925">
    <property type="entry name" value="RecX_HTH_3rd"/>
</dbReference>
<evidence type="ECO:0000256" key="3">
    <source>
        <dbReference type="ARBA" id="ARBA00018111"/>
    </source>
</evidence>
<comment type="subcellular location">
    <subcellularLocation>
        <location evidence="1 5">Cytoplasm</location>
    </subcellularLocation>
</comment>
<evidence type="ECO:0000313" key="10">
    <source>
        <dbReference type="Proteomes" id="UP000613768"/>
    </source>
</evidence>
<dbReference type="PANTHER" id="PTHR33602:SF1">
    <property type="entry name" value="REGULATORY PROTEIN RECX FAMILY PROTEIN"/>
    <property type="match status" value="1"/>
</dbReference>
<protein>
    <recommendedName>
        <fullName evidence="3 5">Regulatory protein RecX</fullName>
    </recommendedName>
</protein>
<dbReference type="Pfam" id="PF02631">
    <property type="entry name" value="RecX_HTH2"/>
    <property type="match status" value="1"/>
</dbReference>
<comment type="similarity">
    <text evidence="2 5">Belongs to the RecX family.</text>
</comment>
<evidence type="ECO:0000256" key="4">
    <source>
        <dbReference type="ARBA" id="ARBA00022490"/>
    </source>
</evidence>
<evidence type="ECO:0000313" key="9">
    <source>
        <dbReference type="EMBL" id="MBD8527375.1"/>
    </source>
</evidence>
<organism evidence="9 10">
    <name type="scientific">Pseudomarimonas arenosa</name>
    <dbReference type="NCBI Taxonomy" id="2774145"/>
    <lineage>
        <taxon>Bacteria</taxon>
        <taxon>Pseudomonadati</taxon>
        <taxon>Pseudomonadota</taxon>
        <taxon>Gammaproteobacteria</taxon>
        <taxon>Lysobacterales</taxon>
        <taxon>Lysobacteraceae</taxon>
        <taxon>Pseudomarimonas</taxon>
    </lineage>
</organism>
<evidence type="ECO:0000256" key="5">
    <source>
        <dbReference type="HAMAP-Rule" id="MF_01114"/>
    </source>
</evidence>
<gene>
    <name evidence="5" type="primary">recX</name>
    <name evidence="9" type="ORF">IFO71_16655</name>
</gene>
<proteinExistence type="inferred from homology"/>
<dbReference type="Pfam" id="PF21981">
    <property type="entry name" value="RecX_HTH3"/>
    <property type="match status" value="1"/>
</dbReference>
<dbReference type="Gene3D" id="1.10.10.10">
    <property type="entry name" value="Winged helix-like DNA-binding domain superfamily/Winged helix DNA-binding domain"/>
    <property type="match status" value="3"/>
</dbReference>
<dbReference type="InterPro" id="IPR036388">
    <property type="entry name" value="WH-like_DNA-bd_sf"/>
</dbReference>
<evidence type="ECO:0000259" key="8">
    <source>
        <dbReference type="Pfam" id="PF21982"/>
    </source>
</evidence>
<sequence length="151" mass="17155">MTVKDKRTETRSALQVAVGLLSRREHSARDLKRKLEARGIEPEQVDAALSRLQDVGLQDEMRFAESLVRQRIAAGYGPMYLRAELSTHRLSESLIERALEAAQADWRGIAADLIARRFAEPPSDLKQRRRAQSLLMRRGFDAETIRSVLKS</sequence>
<comment type="function">
    <text evidence="5">Modulates RecA activity.</text>
</comment>
<reference evidence="9 10" key="1">
    <citation type="submission" date="2020-09" db="EMBL/GenBank/DDBJ databases">
        <title>Pseudoxanthomonas sp. CAU 1598 isolated from sand of Yaerae Beach.</title>
        <authorList>
            <person name="Kim W."/>
        </authorList>
    </citation>
    <scope>NUCLEOTIDE SEQUENCE [LARGE SCALE GENOMIC DNA]</scope>
    <source>
        <strain evidence="9 10">CAU 1598</strain>
    </source>
</reference>
<keyword evidence="10" id="KW-1185">Reference proteome</keyword>
<dbReference type="InterPro" id="IPR053926">
    <property type="entry name" value="RecX_HTH_1st"/>
</dbReference>
<evidence type="ECO:0000256" key="1">
    <source>
        <dbReference type="ARBA" id="ARBA00004496"/>
    </source>
</evidence>
<evidence type="ECO:0000256" key="2">
    <source>
        <dbReference type="ARBA" id="ARBA00009695"/>
    </source>
</evidence>
<dbReference type="InterPro" id="IPR003783">
    <property type="entry name" value="Regulatory_RecX"/>
</dbReference>
<comment type="caution">
    <text evidence="9">The sequence shown here is derived from an EMBL/GenBank/DDBJ whole genome shotgun (WGS) entry which is preliminary data.</text>
</comment>
<dbReference type="GO" id="GO:0005737">
    <property type="term" value="C:cytoplasm"/>
    <property type="evidence" value="ECO:0007669"/>
    <property type="project" value="UniProtKB-SubCell"/>
</dbReference>
<dbReference type="AlphaFoldDB" id="A0AAW3ZPD1"/>
<dbReference type="HAMAP" id="MF_01114">
    <property type="entry name" value="RecX"/>
    <property type="match status" value="1"/>
</dbReference>